<dbReference type="Gene3D" id="2.30.180.10">
    <property type="entry name" value="FAS1 domain"/>
    <property type="match status" value="2"/>
</dbReference>
<dbReference type="RefSeq" id="XP_037192065.1">
    <property type="nucleotide sequence ID" value="XM_037338759.1"/>
</dbReference>
<dbReference type="GeneID" id="59262451"/>
<accession>A0A8H6EI43</accession>
<name>A0A8H6EI43_9HELO</name>
<reference evidence="4 5" key="1">
    <citation type="journal article" date="2020" name="Phytopathology">
        <title>A high-quality genome resource of Botrytis fragariae, a new and rapidly spreading fungal pathogen causing strawberry gray mold in the U.S.A.</title>
        <authorList>
            <person name="Wu Y."/>
            <person name="Saski C.A."/>
            <person name="Schnabel G."/>
            <person name="Xiao S."/>
            <person name="Hu M."/>
        </authorList>
    </citation>
    <scope>NUCLEOTIDE SEQUENCE [LARGE SCALE GENOMIC DNA]</scope>
    <source>
        <strain evidence="4 5">BVB16</strain>
    </source>
</reference>
<dbReference type="PANTHER" id="PTHR10900:SF125">
    <property type="entry name" value="FAS1 DOMAIN-CONTAINING PROTEIN YLR001C"/>
    <property type="match status" value="1"/>
</dbReference>
<evidence type="ECO:0000259" key="3">
    <source>
        <dbReference type="PROSITE" id="PS50213"/>
    </source>
</evidence>
<evidence type="ECO:0000256" key="1">
    <source>
        <dbReference type="SAM" id="MobiDB-lite"/>
    </source>
</evidence>
<feature type="signal peptide" evidence="2">
    <location>
        <begin position="1"/>
        <end position="16"/>
    </location>
</feature>
<dbReference type="InterPro" id="IPR050904">
    <property type="entry name" value="Adhesion/Biosynth-related"/>
</dbReference>
<feature type="chain" id="PRO_5034535344" evidence="2">
    <location>
        <begin position="17"/>
        <end position="490"/>
    </location>
</feature>
<feature type="compositionally biased region" description="Basic residues" evidence="1">
    <location>
        <begin position="127"/>
        <end position="148"/>
    </location>
</feature>
<gene>
    <name evidence="4" type="ORF">Bfra_008396</name>
</gene>
<feature type="region of interest" description="Disordered" evidence="1">
    <location>
        <begin position="116"/>
        <end position="149"/>
    </location>
</feature>
<dbReference type="OrthoDB" id="7700931at2759"/>
<dbReference type="SUPFAM" id="SSF82153">
    <property type="entry name" value="FAS1 domain"/>
    <property type="match status" value="2"/>
</dbReference>
<keyword evidence="5" id="KW-1185">Reference proteome</keyword>
<comment type="caution">
    <text evidence="4">The sequence shown here is derived from an EMBL/GenBank/DDBJ whole genome shotgun (WGS) entry which is preliminary data.</text>
</comment>
<dbReference type="FunFam" id="2.30.180.10:FF:000042">
    <property type="entry name" value="Fasciclin domain family"/>
    <property type="match status" value="1"/>
</dbReference>
<dbReference type="InterPro" id="IPR000782">
    <property type="entry name" value="FAS1_domain"/>
</dbReference>
<evidence type="ECO:0000256" key="2">
    <source>
        <dbReference type="SAM" id="SignalP"/>
    </source>
</evidence>
<keyword evidence="2" id="KW-0732">Signal</keyword>
<dbReference type="SMART" id="SM00554">
    <property type="entry name" value="FAS1"/>
    <property type="match status" value="2"/>
</dbReference>
<dbReference type="Proteomes" id="UP000531561">
    <property type="component" value="Unassembled WGS sequence"/>
</dbReference>
<evidence type="ECO:0000313" key="5">
    <source>
        <dbReference type="Proteomes" id="UP000531561"/>
    </source>
</evidence>
<dbReference type="EMBL" id="JABFCT010000009">
    <property type="protein sequence ID" value="KAF5873119.1"/>
    <property type="molecule type" value="Genomic_DNA"/>
</dbReference>
<dbReference type="InterPro" id="IPR036378">
    <property type="entry name" value="FAS1_dom_sf"/>
</dbReference>
<dbReference type="PANTHER" id="PTHR10900">
    <property type="entry name" value="PERIOSTIN-RELATED"/>
    <property type="match status" value="1"/>
</dbReference>
<feature type="domain" description="FAS1" evidence="3">
    <location>
        <begin position="149"/>
        <end position="222"/>
    </location>
</feature>
<dbReference type="AlphaFoldDB" id="A0A8H6EI43"/>
<feature type="compositionally biased region" description="Basic and acidic residues" evidence="1">
    <location>
        <begin position="116"/>
        <end position="126"/>
    </location>
</feature>
<dbReference type="Pfam" id="PF02469">
    <property type="entry name" value="Fasciclin"/>
    <property type="match status" value="2"/>
</dbReference>
<protein>
    <submittedName>
        <fullName evidence="4">Putative fasciclin domain family protein</fullName>
    </submittedName>
</protein>
<feature type="domain" description="FAS1" evidence="3">
    <location>
        <begin position="292"/>
        <end position="457"/>
    </location>
</feature>
<evidence type="ECO:0000313" key="4">
    <source>
        <dbReference type="EMBL" id="KAF5873119.1"/>
    </source>
</evidence>
<organism evidence="4 5">
    <name type="scientific">Botrytis fragariae</name>
    <dbReference type="NCBI Taxonomy" id="1964551"/>
    <lineage>
        <taxon>Eukaryota</taxon>
        <taxon>Fungi</taxon>
        <taxon>Dikarya</taxon>
        <taxon>Ascomycota</taxon>
        <taxon>Pezizomycotina</taxon>
        <taxon>Leotiomycetes</taxon>
        <taxon>Helotiales</taxon>
        <taxon>Sclerotiniaceae</taxon>
        <taxon>Botrytis</taxon>
    </lineage>
</organism>
<dbReference type="PROSITE" id="PS50213">
    <property type="entry name" value="FAS1"/>
    <property type="match status" value="2"/>
</dbReference>
<sequence>MRFSTTLLPFAVVSTAFVIPDEQITSQIIVESQKSSKTWLDRIPEIKDSLISHAGSSLKDAVAFSENAFDNAIDTLSEAGQKAQNVIECHHSMSKFDISGWLDSAISAVEDVDIFDHPHEKPPHHEKPPRHGKPPHHPKNPHHGHGKPNKTVYELIASSKYTTKLAELINEYPDLVDALNGTAANYTVFAPTDKAFEKIPEHHKKPSKELIKAVLEYHVSPDFYPAGRVLVSHTIPTALKEGRLGDEPQRLRVGLGLKGLAVNFYSRVIAVNIVFRYKRSNSRRRFTSPTTSPALKIIELLPGEFSTLQLGLEKTGLFDAIAASHHTGGTLFAPSNWAFQKLGPRINAFLFSNYGQKYLKALLKYHVVANQTLYSDAFYKAKSDDQSINEVDGIDTANIPKGHFHVDLPTLLKDKSLSIDVGRFGGFITIRINGFSSVSVQDGIAKDGVIHVLSSVLIPPKTPGGEMWAGEELEVEDLMERLVPYMNEEL</sequence>
<proteinExistence type="predicted"/>